<evidence type="ECO:0000256" key="1">
    <source>
        <dbReference type="ARBA" id="ARBA00023002"/>
    </source>
</evidence>
<dbReference type="GO" id="GO:0016491">
    <property type="term" value="F:oxidoreductase activity"/>
    <property type="evidence" value="ECO:0007669"/>
    <property type="project" value="UniProtKB-KW"/>
</dbReference>
<dbReference type="PANTHER" id="PTHR43157:SF66">
    <property type="entry name" value="WW DOMAIN-CONTAINING OXIDOREDUCTASE-LIKE PROTEIN"/>
    <property type="match status" value="1"/>
</dbReference>
<dbReference type="Gene3D" id="3.40.50.720">
    <property type="entry name" value="NAD(P)-binding Rossmann-like Domain"/>
    <property type="match status" value="2"/>
</dbReference>
<dbReference type="AlphaFoldDB" id="A0A336M1G3"/>
<name>A0A336M1G3_CULSO</name>
<dbReference type="Pfam" id="PF00106">
    <property type="entry name" value="adh_short"/>
    <property type="match status" value="3"/>
</dbReference>
<dbReference type="OMA" id="NCKRITK"/>
<organism evidence="2">
    <name type="scientific">Culicoides sonorensis</name>
    <name type="common">Biting midge</name>
    <dbReference type="NCBI Taxonomy" id="179676"/>
    <lineage>
        <taxon>Eukaryota</taxon>
        <taxon>Metazoa</taxon>
        <taxon>Ecdysozoa</taxon>
        <taxon>Arthropoda</taxon>
        <taxon>Hexapoda</taxon>
        <taxon>Insecta</taxon>
        <taxon>Pterygota</taxon>
        <taxon>Neoptera</taxon>
        <taxon>Endopterygota</taxon>
        <taxon>Diptera</taxon>
        <taxon>Nematocera</taxon>
        <taxon>Chironomoidea</taxon>
        <taxon>Ceratopogonidae</taxon>
        <taxon>Ceratopogoninae</taxon>
        <taxon>Culicoides</taxon>
        <taxon>Monoculicoides</taxon>
    </lineage>
</organism>
<dbReference type="InterPro" id="IPR002347">
    <property type="entry name" value="SDR_fam"/>
</dbReference>
<dbReference type="EMBL" id="UFQT01000413">
    <property type="protein sequence ID" value="SSX24074.1"/>
    <property type="molecule type" value="Genomic_DNA"/>
</dbReference>
<dbReference type="CDD" id="cd05327">
    <property type="entry name" value="retinol-DH_like_SDR_c_like"/>
    <property type="match status" value="1"/>
</dbReference>
<evidence type="ECO:0000313" key="2">
    <source>
        <dbReference type="EMBL" id="SSX24074.1"/>
    </source>
</evidence>
<keyword evidence="1" id="KW-0560">Oxidoreductase</keyword>
<proteinExistence type="predicted"/>
<dbReference type="PANTHER" id="PTHR43157">
    <property type="entry name" value="PHOSPHATIDYLINOSITOL-GLYCAN BIOSYNTHESIS CLASS F PROTEIN-RELATED"/>
    <property type="match status" value="1"/>
</dbReference>
<gene>
    <name evidence="2" type="primary">CSON010268</name>
</gene>
<dbReference type="PRINTS" id="PR00081">
    <property type="entry name" value="GDHRDH"/>
</dbReference>
<sequence length="515" mass="57579">MTKMQGKVVIVTGANSGIGKETARGLAKMGAKVIMACRNLETANKARDEILTETNNSNVIVYKLDLSSQKSVRQFAADIKKNESKIDVLIHNAGYANTFTKMKSEDGIELTMATNHYGNFLLTHLLIDLLRKSTPSRIVIVASELYRFASVNLQNLNPINTFPAYLYYVSKCANIMFGLELARRLDGSGITVNLLHPGMIDSGIWKNVPFPLTLPLSLIKMFFKTPEQGAQTSIYLASSDEVSNVSGKYFMDYEILQECSEAHLIIHKLDLSSFKSVREFASVMVKTEQKIDVLLHNAGVGGAVFKNFTTEDNLELVMETNYFGILIFQVFHKRDLKLISLFDIKGPFLLTHLLINLLKQSAPSRIVVVSSVLHKAWPCNSNNLKGKALPFFQYCKSKCAGIRFTLELAKRLKGTGVTANCLHPGVINTGIWRNVRLPASLFVNMIRPCMKTVEEGVLTNMYCVTAEELQNVNGKYFVDCKETALAKRIEDSKLNEEIWEATKIIVQLKETDPKI</sequence>
<dbReference type="VEuPathDB" id="VectorBase:CSON010268"/>
<dbReference type="InterPro" id="IPR036291">
    <property type="entry name" value="NAD(P)-bd_dom_sf"/>
</dbReference>
<accession>A0A336M1G3</accession>
<dbReference type="SUPFAM" id="SSF51735">
    <property type="entry name" value="NAD(P)-binding Rossmann-fold domains"/>
    <property type="match status" value="2"/>
</dbReference>
<protein>
    <submittedName>
        <fullName evidence="2">CSON010268 protein</fullName>
    </submittedName>
</protein>
<reference evidence="2" key="1">
    <citation type="submission" date="2018-07" db="EMBL/GenBank/DDBJ databases">
        <authorList>
            <person name="Quirk P.G."/>
            <person name="Krulwich T.A."/>
        </authorList>
    </citation>
    <scope>NUCLEOTIDE SEQUENCE</scope>
</reference>